<comment type="caution">
    <text evidence="2">The sequence shown here is derived from an EMBL/GenBank/DDBJ whole genome shotgun (WGS) entry which is preliminary data.</text>
</comment>
<dbReference type="Proteomes" id="UP000481153">
    <property type="component" value="Unassembled WGS sequence"/>
</dbReference>
<feature type="signal peptide" evidence="1">
    <location>
        <begin position="1"/>
        <end position="28"/>
    </location>
</feature>
<organism evidence="2 3">
    <name type="scientific">Aphanomyces euteiches</name>
    <dbReference type="NCBI Taxonomy" id="100861"/>
    <lineage>
        <taxon>Eukaryota</taxon>
        <taxon>Sar</taxon>
        <taxon>Stramenopiles</taxon>
        <taxon>Oomycota</taxon>
        <taxon>Saprolegniomycetes</taxon>
        <taxon>Saprolegniales</taxon>
        <taxon>Verrucalvaceae</taxon>
        <taxon>Aphanomyces</taxon>
    </lineage>
</organism>
<keyword evidence="1" id="KW-0732">Signal</keyword>
<sequence>MKHSASSHIESFLNLIFLLMLQREHVLCLLSSVDDPPVTLKSHWQHVLTVNFLDNQSERLLCLSKGQGRTSLLFSEKLTSRHGSVVKLGLSFMAMSLPDKRSS</sequence>
<reference evidence="2 3" key="1">
    <citation type="submission" date="2019-07" db="EMBL/GenBank/DDBJ databases">
        <title>Genomics analysis of Aphanomyces spp. identifies a new class of oomycete effector associated with host adaptation.</title>
        <authorList>
            <person name="Gaulin E."/>
        </authorList>
    </citation>
    <scope>NUCLEOTIDE SEQUENCE [LARGE SCALE GENOMIC DNA]</scope>
    <source>
        <strain evidence="2 3">ATCC 201684</strain>
    </source>
</reference>
<evidence type="ECO:0000313" key="3">
    <source>
        <dbReference type="Proteomes" id="UP000481153"/>
    </source>
</evidence>
<dbReference type="AlphaFoldDB" id="A0A6G0XVY1"/>
<accession>A0A6G0XVY1</accession>
<dbReference type="EMBL" id="VJMJ01000009">
    <property type="protein sequence ID" value="KAF0744652.1"/>
    <property type="molecule type" value="Genomic_DNA"/>
</dbReference>
<gene>
    <name evidence="2" type="ORF">Ae201684_001113</name>
</gene>
<name>A0A6G0XVY1_9STRA</name>
<evidence type="ECO:0000313" key="2">
    <source>
        <dbReference type="EMBL" id="KAF0744652.1"/>
    </source>
</evidence>
<proteinExistence type="predicted"/>
<feature type="chain" id="PRO_5026293297" evidence="1">
    <location>
        <begin position="29"/>
        <end position="103"/>
    </location>
</feature>
<keyword evidence="3" id="KW-1185">Reference proteome</keyword>
<protein>
    <submittedName>
        <fullName evidence="2">Uncharacterized protein</fullName>
    </submittedName>
</protein>
<evidence type="ECO:0000256" key="1">
    <source>
        <dbReference type="SAM" id="SignalP"/>
    </source>
</evidence>